<feature type="region of interest" description="Disordered" evidence="1">
    <location>
        <begin position="247"/>
        <end position="275"/>
    </location>
</feature>
<evidence type="ECO:0000256" key="1">
    <source>
        <dbReference type="SAM" id="MobiDB-lite"/>
    </source>
</evidence>
<dbReference type="Proteomes" id="UP001240250">
    <property type="component" value="Unassembled WGS sequence"/>
</dbReference>
<protein>
    <submittedName>
        <fullName evidence="2">Pimeloyl-ACP methyl ester carboxylesterase</fullName>
    </submittedName>
</protein>
<name>A0ABU0GN25_9CELL</name>
<keyword evidence="3" id="KW-1185">Reference proteome</keyword>
<proteinExistence type="predicted"/>
<dbReference type="EMBL" id="JAUSVM010000001">
    <property type="protein sequence ID" value="MDQ0425980.1"/>
    <property type="molecule type" value="Genomic_DNA"/>
</dbReference>
<comment type="caution">
    <text evidence="2">The sequence shown here is derived from an EMBL/GenBank/DDBJ whole genome shotgun (WGS) entry which is preliminary data.</text>
</comment>
<organism evidence="2 3">
    <name type="scientific">Cellulomonas iranensis</name>
    <dbReference type="NCBI Taxonomy" id="76862"/>
    <lineage>
        <taxon>Bacteria</taxon>
        <taxon>Bacillati</taxon>
        <taxon>Actinomycetota</taxon>
        <taxon>Actinomycetes</taxon>
        <taxon>Micrococcales</taxon>
        <taxon>Cellulomonadaceae</taxon>
        <taxon>Cellulomonas</taxon>
    </lineage>
</organism>
<feature type="compositionally biased region" description="Low complexity" evidence="1">
    <location>
        <begin position="262"/>
        <end position="275"/>
    </location>
</feature>
<reference evidence="2 3" key="1">
    <citation type="submission" date="2023-07" db="EMBL/GenBank/DDBJ databases">
        <title>Sequencing the genomes of 1000 actinobacteria strains.</title>
        <authorList>
            <person name="Klenk H.-P."/>
        </authorList>
    </citation>
    <scope>NUCLEOTIDE SEQUENCE [LARGE SCALE GENOMIC DNA]</scope>
    <source>
        <strain evidence="2 3">DSM 14785</strain>
    </source>
</reference>
<sequence length="275" mass="28372">MTTAAHPAATLRTSALRTWTEPVGGPDARGTVVVLVGRGETPEVYERFGRRLAADAYRVVAVGEADPAPQAVAALLTTLPAPHVLVGTDAGALAAARLARVLDVAGVVLAGVPTAAGVRSLTWDAELDARSACPAHQRVLAQATRTSLFADVTAIVAADLTDPRDAPLPVPVLALHGEDDRISPAEHAVAAYRTLGARHVLLVTDGRHDVLNDAAHRTVAGAVVQFLERVRLGGDLPTLVRDVAQDAARDDATPDPLHGTGAPAAARARAPRAVA</sequence>
<evidence type="ECO:0000313" key="3">
    <source>
        <dbReference type="Proteomes" id="UP001240250"/>
    </source>
</evidence>
<gene>
    <name evidence="2" type="ORF">JO380_002361</name>
</gene>
<dbReference type="Gene3D" id="3.40.50.1820">
    <property type="entry name" value="alpha/beta hydrolase"/>
    <property type="match status" value="1"/>
</dbReference>
<dbReference type="InterPro" id="IPR029058">
    <property type="entry name" value="AB_hydrolase_fold"/>
</dbReference>
<dbReference type="SUPFAM" id="SSF53474">
    <property type="entry name" value="alpha/beta-Hydrolases"/>
    <property type="match status" value="1"/>
</dbReference>
<evidence type="ECO:0000313" key="2">
    <source>
        <dbReference type="EMBL" id="MDQ0425980.1"/>
    </source>
</evidence>
<dbReference type="RefSeq" id="WP_070319314.1">
    <property type="nucleotide sequence ID" value="NZ_JAUSVM010000001.1"/>
</dbReference>
<accession>A0ABU0GN25</accession>